<evidence type="ECO:0000313" key="1">
    <source>
        <dbReference type="EMBL" id="PRQ54729.1"/>
    </source>
</evidence>
<proteinExistence type="predicted"/>
<dbReference type="InterPro" id="IPR002110">
    <property type="entry name" value="Ankyrin_rpt"/>
</dbReference>
<dbReference type="SMART" id="SM00248">
    <property type="entry name" value="ANK"/>
    <property type="match status" value="2"/>
</dbReference>
<comment type="caution">
    <text evidence="1">The sequence shown here is derived from an EMBL/GenBank/DDBJ whole genome shotgun (WGS) entry which is preliminary data.</text>
</comment>
<name>A0A2P6S7V2_ROSCH</name>
<dbReference type="OMA" id="FRCNASI"/>
<reference evidence="1 2" key="1">
    <citation type="journal article" date="2018" name="Nat. Genet.">
        <title>The Rosa genome provides new insights in the design of modern roses.</title>
        <authorList>
            <person name="Bendahmane M."/>
        </authorList>
    </citation>
    <scope>NUCLEOTIDE SEQUENCE [LARGE SCALE GENOMIC DNA]</scope>
    <source>
        <strain evidence="2">cv. Old Blush</strain>
    </source>
</reference>
<dbReference type="Gene3D" id="1.25.40.20">
    <property type="entry name" value="Ankyrin repeat-containing domain"/>
    <property type="match status" value="1"/>
</dbReference>
<dbReference type="SUPFAM" id="SSF48403">
    <property type="entry name" value="Ankyrin repeat"/>
    <property type="match status" value="1"/>
</dbReference>
<dbReference type="EMBL" id="PDCK01000039">
    <property type="protein sequence ID" value="PRQ54729.1"/>
    <property type="molecule type" value="Genomic_DNA"/>
</dbReference>
<organism evidence="1 2">
    <name type="scientific">Rosa chinensis</name>
    <name type="common">China rose</name>
    <dbReference type="NCBI Taxonomy" id="74649"/>
    <lineage>
        <taxon>Eukaryota</taxon>
        <taxon>Viridiplantae</taxon>
        <taxon>Streptophyta</taxon>
        <taxon>Embryophyta</taxon>
        <taxon>Tracheophyta</taxon>
        <taxon>Spermatophyta</taxon>
        <taxon>Magnoliopsida</taxon>
        <taxon>eudicotyledons</taxon>
        <taxon>Gunneridae</taxon>
        <taxon>Pentapetalae</taxon>
        <taxon>rosids</taxon>
        <taxon>fabids</taxon>
        <taxon>Rosales</taxon>
        <taxon>Rosaceae</taxon>
        <taxon>Rosoideae</taxon>
        <taxon>Rosoideae incertae sedis</taxon>
        <taxon>Rosa</taxon>
    </lineage>
</organism>
<accession>A0A2P6S7V2</accession>
<dbReference type="InterPro" id="IPR036770">
    <property type="entry name" value="Ankyrin_rpt-contain_sf"/>
</dbReference>
<sequence>MLHRQKPDMASATSSKWLPLHTLAVSGEYYIMHALSKHEADINAADKDDWTVLDKAIIGKNQAITDYLLRDSANPFVRDKGVGSLCMFIY</sequence>
<keyword evidence="2" id="KW-1185">Reference proteome</keyword>
<dbReference type="Proteomes" id="UP000238479">
    <property type="component" value="Chromosome 1"/>
</dbReference>
<dbReference type="Gramene" id="PRQ54729">
    <property type="protein sequence ID" value="PRQ54729"/>
    <property type="gene ID" value="RchiOBHm_Chr1g0316921"/>
</dbReference>
<protein>
    <submittedName>
        <fullName evidence="1">Putative ankyrin repeat-containing domain-containing protein</fullName>
    </submittedName>
</protein>
<evidence type="ECO:0000313" key="2">
    <source>
        <dbReference type="Proteomes" id="UP000238479"/>
    </source>
</evidence>
<dbReference type="Pfam" id="PF12796">
    <property type="entry name" value="Ank_2"/>
    <property type="match status" value="1"/>
</dbReference>
<dbReference type="AlphaFoldDB" id="A0A2P6S7V2"/>
<gene>
    <name evidence="1" type="ORF">RchiOBHm_Chr1g0316921</name>
</gene>
<dbReference type="STRING" id="74649.A0A2P6S7V2"/>